<feature type="transmembrane region" description="Helical" evidence="7">
    <location>
        <begin position="109"/>
        <end position="128"/>
    </location>
</feature>
<sequence length="264" mass="29086">MEANKDSFSRFSSMEPRTYMMLSVIVILGAWCVLSFSGRVNPIYLPSPAAVAKAFVSLQEEGVLIPYTLVSLYRVLAGFLVAAVLAIPLGIVMATSRKAEAFFEPFIDFVRYLPVTALIPLMILYFGIGDFEKVAVIFVGTFFQLVLMVQDTVSTVPKELLHAAYTLGTKGRAVYTKVLLPASLPGIMDNLRICMGWAWTYLVVAELVAANSGLGFMILRSQRFLQTDRIFVGLLVIGGLGVVTDFAFKALSKALFPWWERLGS</sequence>
<dbReference type="AlphaFoldDB" id="D7CN09"/>
<dbReference type="KEGG" id="slp:Slip_1327"/>
<evidence type="ECO:0000256" key="3">
    <source>
        <dbReference type="ARBA" id="ARBA00022475"/>
    </source>
</evidence>
<gene>
    <name evidence="9" type="ordered locus">Slip_1327</name>
</gene>
<dbReference type="PANTHER" id="PTHR30151">
    <property type="entry name" value="ALKANE SULFONATE ABC TRANSPORTER-RELATED, MEMBRANE SUBUNIT"/>
    <property type="match status" value="1"/>
</dbReference>
<feature type="transmembrane region" description="Helical" evidence="7">
    <location>
        <begin position="231"/>
        <end position="251"/>
    </location>
</feature>
<dbReference type="eggNOG" id="COG0600">
    <property type="taxonomic scope" value="Bacteria"/>
</dbReference>
<dbReference type="STRING" id="643648.Slip_1327"/>
<evidence type="ECO:0000256" key="6">
    <source>
        <dbReference type="ARBA" id="ARBA00023136"/>
    </source>
</evidence>
<reference evidence="10" key="1">
    <citation type="journal article" date="2010" name="Stand. Genomic Sci.">
        <title>Complete genome sequence of Syntrophothermus lipocalidus type strain (TGB-C1T).</title>
        <authorList>
            <consortium name="US DOE Joint Genome Institute (JGI-PGF)"/>
            <person name="Djao O."/>
            <person name="Zhang X."/>
            <person name="Lucas S."/>
            <person name="Lapidus A."/>
            <person name="Glavina Del Rio T."/>
            <person name="Nolan M."/>
            <person name="Tice H."/>
            <person name="Cheng J."/>
            <person name="Han C."/>
            <person name="Tapia R."/>
            <person name="Goodwin L."/>
            <person name="Pitluck S."/>
            <person name="Liolios K."/>
            <person name="Ivanova N."/>
            <person name="Mavromatis K."/>
            <person name="Mikhailova N."/>
            <person name="Ovchinnikova G."/>
            <person name="Pati A."/>
            <person name="Brambilla E."/>
            <person name="Chen A."/>
            <person name="Palaniappan K."/>
            <person name="Land M."/>
            <person name="Hauser L."/>
            <person name="Chang Y."/>
            <person name="Jeffries C."/>
            <person name="Rohde M."/>
            <person name="Sikorski J."/>
            <person name="Spring S."/>
            <person name="Goker M."/>
            <person name="Detter J."/>
            <person name="Woyke T."/>
            <person name="Bristow J."/>
            <person name="Eisen J."/>
            <person name="Markowitz V."/>
            <person name="Hugenholtz P."/>
            <person name="Kyrpides N."/>
            <person name="Klenk H."/>
        </authorList>
    </citation>
    <scope>NUCLEOTIDE SEQUENCE [LARGE SCALE GENOMIC DNA]</scope>
    <source>
        <strain evidence="10">DSM 12680 / TGB-C1</strain>
    </source>
</reference>
<evidence type="ECO:0000313" key="9">
    <source>
        <dbReference type="EMBL" id="ADI02094.1"/>
    </source>
</evidence>
<dbReference type="Pfam" id="PF00528">
    <property type="entry name" value="BPD_transp_1"/>
    <property type="match status" value="1"/>
</dbReference>
<protein>
    <submittedName>
        <fullName evidence="9">Binding-protein-dependent transport systems inner membrane component</fullName>
    </submittedName>
</protein>
<dbReference type="Gene3D" id="1.10.3720.10">
    <property type="entry name" value="MetI-like"/>
    <property type="match status" value="1"/>
</dbReference>
<reference evidence="9 10" key="2">
    <citation type="journal article" date="2010" name="Stand. Genomic Sci.">
        <title>Complete genome sequence of Syntrophothermus lipocalidus type strain (TGB-C1).</title>
        <authorList>
            <person name="Djao O.D."/>
            <person name="Zhang X."/>
            <person name="Lucas S."/>
            <person name="Lapidus A."/>
            <person name="Del Rio T.G."/>
            <person name="Nolan M."/>
            <person name="Tice H."/>
            <person name="Cheng J.F."/>
            <person name="Han C."/>
            <person name="Tapia R."/>
            <person name="Goodwin L."/>
            <person name="Pitluck S."/>
            <person name="Liolios K."/>
            <person name="Ivanova N."/>
            <person name="Mavromatis K."/>
            <person name="Mikhailova N."/>
            <person name="Ovchinnikova G."/>
            <person name="Pati A."/>
            <person name="Brambilla E."/>
            <person name="Chen A."/>
            <person name="Palaniappan K."/>
            <person name="Land M."/>
            <person name="Hauser L."/>
            <person name="Chang Y.J."/>
            <person name="Jeffries C.D."/>
            <person name="Rohde M."/>
            <person name="Sikorski J."/>
            <person name="Spring S."/>
            <person name="Goker M."/>
            <person name="Detter J.C."/>
            <person name="Woyke T."/>
            <person name="Bristow J."/>
            <person name="Eisen J.A."/>
            <person name="Markowitz V."/>
            <person name="Hugenholtz P."/>
            <person name="Kyrpides N.C."/>
            <person name="Klenk H.P."/>
        </authorList>
    </citation>
    <scope>NUCLEOTIDE SEQUENCE [LARGE SCALE GENOMIC DNA]</scope>
    <source>
        <strain evidence="10">DSM 12680 / TGB-C1</strain>
    </source>
</reference>
<feature type="transmembrane region" description="Helical" evidence="7">
    <location>
        <begin position="199"/>
        <end position="219"/>
    </location>
</feature>
<organism evidence="9 10">
    <name type="scientific">Syntrophothermus lipocalidus (strain DSM 12680 / TGB-C1)</name>
    <dbReference type="NCBI Taxonomy" id="643648"/>
    <lineage>
        <taxon>Bacteria</taxon>
        <taxon>Bacillati</taxon>
        <taxon>Bacillota</taxon>
        <taxon>Clostridia</taxon>
        <taxon>Eubacteriales</taxon>
        <taxon>Syntrophomonadaceae</taxon>
        <taxon>Syntrophothermus</taxon>
    </lineage>
</organism>
<dbReference type="RefSeq" id="WP_013175496.1">
    <property type="nucleotide sequence ID" value="NC_014220.1"/>
</dbReference>
<evidence type="ECO:0000256" key="1">
    <source>
        <dbReference type="ARBA" id="ARBA00004651"/>
    </source>
</evidence>
<dbReference type="FunFam" id="1.10.3720.10:FF:000003">
    <property type="entry name" value="Aliphatic sulfonate ABC transporter permease"/>
    <property type="match status" value="1"/>
</dbReference>
<comment type="similarity">
    <text evidence="7">Belongs to the binding-protein-dependent transport system permease family.</text>
</comment>
<dbReference type="SUPFAM" id="SSF161098">
    <property type="entry name" value="MetI-like"/>
    <property type="match status" value="1"/>
</dbReference>
<dbReference type="Proteomes" id="UP000000378">
    <property type="component" value="Chromosome"/>
</dbReference>
<dbReference type="InterPro" id="IPR035906">
    <property type="entry name" value="MetI-like_sf"/>
</dbReference>
<keyword evidence="6 7" id="KW-0472">Membrane</keyword>
<feature type="domain" description="ABC transmembrane type-1" evidence="8">
    <location>
        <begin position="68"/>
        <end position="252"/>
    </location>
</feature>
<keyword evidence="2 7" id="KW-0813">Transport</keyword>
<dbReference type="GO" id="GO:0005886">
    <property type="term" value="C:plasma membrane"/>
    <property type="evidence" value="ECO:0007669"/>
    <property type="project" value="UniProtKB-SubCell"/>
</dbReference>
<evidence type="ECO:0000256" key="7">
    <source>
        <dbReference type="RuleBase" id="RU363032"/>
    </source>
</evidence>
<evidence type="ECO:0000259" key="8">
    <source>
        <dbReference type="PROSITE" id="PS50928"/>
    </source>
</evidence>
<dbReference type="PROSITE" id="PS50928">
    <property type="entry name" value="ABC_TM1"/>
    <property type="match status" value="1"/>
</dbReference>
<comment type="subcellular location">
    <subcellularLocation>
        <location evidence="1 7">Cell membrane</location>
        <topology evidence="1 7">Multi-pass membrane protein</topology>
    </subcellularLocation>
</comment>
<evidence type="ECO:0000256" key="5">
    <source>
        <dbReference type="ARBA" id="ARBA00022989"/>
    </source>
</evidence>
<proteinExistence type="inferred from homology"/>
<keyword evidence="5 7" id="KW-1133">Transmembrane helix</keyword>
<dbReference type="HOGENOM" id="CLU_046113_1_0_9"/>
<dbReference type="InterPro" id="IPR000515">
    <property type="entry name" value="MetI-like"/>
</dbReference>
<name>D7CN09_SYNLT</name>
<feature type="transmembrane region" description="Helical" evidence="7">
    <location>
        <begin position="76"/>
        <end position="97"/>
    </location>
</feature>
<dbReference type="EMBL" id="CP002048">
    <property type="protein sequence ID" value="ADI02094.1"/>
    <property type="molecule type" value="Genomic_DNA"/>
</dbReference>
<keyword evidence="3" id="KW-1003">Cell membrane</keyword>
<dbReference type="PANTHER" id="PTHR30151:SF0">
    <property type="entry name" value="ABC TRANSPORTER PERMEASE PROTEIN MJ0413-RELATED"/>
    <property type="match status" value="1"/>
</dbReference>
<dbReference type="GO" id="GO:0042918">
    <property type="term" value="P:alkanesulfonate transmembrane transport"/>
    <property type="evidence" value="ECO:0007669"/>
    <property type="project" value="UniProtKB-ARBA"/>
</dbReference>
<keyword evidence="4 7" id="KW-0812">Transmembrane</keyword>
<accession>D7CN09</accession>
<evidence type="ECO:0000256" key="2">
    <source>
        <dbReference type="ARBA" id="ARBA00022448"/>
    </source>
</evidence>
<dbReference type="CDD" id="cd06261">
    <property type="entry name" value="TM_PBP2"/>
    <property type="match status" value="1"/>
</dbReference>
<evidence type="ECO:0000256" key="4">
    <source>
        <dbReference type="ARBA" id="ARBA00022692"/>
    </source>
</evidence>
<dbReference type="OrthoDB" id="9796361at2"/>
<evidence type="ECO:0000313" key="10">
    <source>
        <dbReference type="Proteomes" id="UP000000378"/>
    </source>
</evidence>
<keyword evidence="10" id="KW-1185">Reference proteome</keyword>